<dbReference type="SUPFAM" id="SSF52540">
    <property type="entry name" value="P-loop containing nucleoside triphosphate hydrolases"/>
    <property type="match status" value="1"/>
</dbReference>
<dbReference type="Gene3D" id="3.40.50.300">
    <property type="entry name" value="P-loop containing nucleotide triphosphate hydrolases"/>
    <property type="match status" value="1"/>
</dbReference>
<evidence type="ECO:0000259" key="1">
    <source>
        <dbReference type="Pfam" id="PF00271"/>
    </source>
</evidence>
<evidence type="ECO:0000313" key="2">
    <source>
        <dbReference type="EMBL" id="XAI70652.1"/>
    </source>
</evidence>
<dbReference type="PANTHER" id="PTHR47396:SF1">
    <property type="entry name" value="ATP-DEPENDENT HELICASE IRC3-RELATED"/>
    <property type="match status" value="1"/>
</dbReference>
<reference evidence="2" key="1">
    <citation type="journal article" date="2024" name="J. Gen. Virol.">
        <title>Novel phages of Pseudomonas syringae unveil numerous potential auxiliary metabolic genes.</title>
        <authorList>
            <person name="Feltin C."/>
            <person name="Garneau J.R."/>
            <person name="Morris C.E."/>
            <person name="Berard A."/>
            <person name="Torres-Barcelo C."/>
        </authorList>
    </citation>
    <scope>NUCLEOTIDE SEQUENCE</scope>
</reference>
<dbReference type="InterPro" id="IPR050742">
    <property type="entry name" value="Helicase_Restrict-Modif_Enz"/>
</dbReference>
<organism evidence="2">
    <name type="scientific">Pseudomonas phage Touem01</name>
    <dbReference type="NCBI Taxonomy" id="3138548"/>
    <lineage>
        <taxon>Viruses</taxon>
    </lineage>
</organism>
<dbReference type="Pfam" id="PF00271">
    <property type="entry name" value="Helicase_C"/>
    <property type="match status" value="1"/>
</dbReference>
<accession>A0AAU6W207</accession>
<dbReference type="InterPro" id="IPR027417">
    <property type="entry name" value="P-loop_NTPase"/>
</dbReference>
<dbReference type="EMBL" id="PP179325">
    <property type="protein sequence ID" value="XAI70652.1"/>
    <property type="molecule type" value="Genomic_DNA"/>
</dbReference>
<protein>
    <recommendedName>
        <fullName evidence="1">Helicase C-terminal domain-containing protein</fullName>
    </recommendedName>
</protein>
<dbReference type="InterPro" id="IPR001650">
    <property type="entry name" value="Helicase_C-like"/>
</dbReference>
<feature type="domain" description="Helicase C-terminal" evidence="1">
    <location>
        <begin position="51"/>
        <end position="138"/>
    </location>
</feature>
<proteinExistence type="predicted"/>
<sequence length="187" mass="20200">MKTSNAEVVPFADVIQSGRICPPRYFAAPHHVDSPCGIDGIIVDRYSLYCTGKKAIIYCVTTAHAEAVVSRFRAAGIEAATVLGNQNDTERTANIEQFRFGDLMVLVTVRVLLDCRWPEVDAVIIATPTNSRNLFNQQVASGLAPRFAADMPQLTSDQRRAAIAASDKPTALIIDVAGNCLRLGIPA</sequence>
<dbReference type="PANTHER" id="PTHR47396">
    <property type="entry name" value="TYPE I RESTRICTION ENZYME ECOKI R PROTEIN"/>
    <property type="match status" value="1"/>
</dbReference>
<gene>
    <name evidence="2" type="ORF">Touem01_00123</name>
</gene>
<name>A0AAU6W207_9VIRU</name>